<proteinExistence type="predicted"/>
<sequence length="45" mass="4816">VAFSKGRKCGWGGKITVDDIVVKGFEALLEAVVVTLIVSPWIANK</sequence>
<feature type="non-terminal residue" evidence="1">
    <location>
        <position position="1"/>
    </location>
</feature>
<dbReference type="EMBL" id="UINC01173874">
    <property type="protein sequence ID" value="SVD79705.1"/>
    <property type="molecule type" value="Genomic_DNA"/>
</dbReference>
<dbReference type="AlphaFoldDB" id="A0A382YA47"/>
<feature type="non-terminal residue" evidence="1">
    <location>
        <position position="45"/>
    </location>
</feature>
<reference evidence="1" key="1">
    <citation type="submission" date="2018-05" db="EMBL/GenBank/DDBJ databases">
        <authorList>
            <person name="Lanie J.A."/>
            <person name="Ng W.-L."/>
            <person name="Kazmierczak K.M."/>
            <person name="Andrzejewski T.M."/>
            <person name="Davidsen T.M."/>
            <person name="Wayne K.J."/>
            <person name="Tettelin H."/>
            <person name="Glass J.I."/>
            <person name="Rusch D."/>
            <person name="Podicherti R."/>
            <person name="Tsui H.-C.T."/>
            <person name="Winkler M.E."/>
        </authorList>
    </citation>
    <scope>NUCLEOTIDE SEQUENCE</scope>
</reference>
<evidence type="ECO:0000313" key="1">
    <source>
        <dbReference type="EMBL" id="SVD79705.1"/>
    </source>
</evidence>
<accession>A0A382YA47</accession>
<protein>
    <submittedName>
        <fullName evidence="1">Uncharacterized protein</fullName>
    </submittedName>
</protein>
<organism evidence="1">
    <name type="scientific">marine metagenome</name>
    <dbReference type="NCBI Taxonomy" id="408172"/>
    <lineage>
        <taxon>unclassified sequences</taxon>
        <taxon>metagenomes</taxon>
        <taxon>ecological metagenomes</taxon>
    </lineage>
</organism>
<gene>
    <name evidence="1" type="ORF">METZ01_LOCUS432559</name>
</gene>
<name>A0A382YA47_9ZZZZ</name>